<dbReference type="InterPro" id="IPR008397">
    <property type="entry name" value="Alginate_lyase_dom"/>
</dbReference>
<evidence type="ECO:0000259" key="3">
    <source>
        <dbReference type="Pfam" id="PF05426"/>
    </source>
</evidence>
<keyword evidence="5" id="KW-1185">Reference proteome</keyword>
<evidence type="ECO:0000313" key="4">
    <source>
        <dbReference type="EMBL" id="QNF31613.1"/>
    </source>
</evidence>
<gene>
    <name evidence="4" type="ORF">HUW51_02305</name>
</gene>
<organism evidence="4 5">
    <name type="scientific">Adhaeribacter swui</name>
    <dbReference type="NCBI Taxonomy" id="2086471"/>
    <lineage>
        <taxon>Bacteria</taxon>
        <taxon>Pseudomonadati</taxon>
        <taxon>Bacteroidota</taxon>
        <taxon>Cytophagia</taxon>
        <taxon>Cytophagales</taxon>
        <taxon>Hymenobacteraceae</taxon>
        <taxon>Adhaeribacter</taxon>
    </lineage>
</organism>
<dbReference type="InterPro" id="IPR008929">
    <property type="entry name" value="Chondroitin_lyas"/>
</dbReference>
<proteinExistence type="predicted"/>
<dbReference type="KEGG" id="aswu:HUW51_02305"/>
<dbReference type="Gene3D" id="1.50.10.100">
    <property type="entry name" value="Chondroitin AC/alginate lyase"/>
    <property type="match status" value="1"/>
</dbReference>
<evidence type="ECO:0000313" key="5">
    <source>
        <dbReference type="Proteomes" id="UP000515237"/>
    </source>
</evidence>
<keyword evidence="1" id="KW-0732">Signal</keyword>
<feature type="domain" description="Alginate lyase" evidence="3">
    <location>
        <begin position="39"/>
        <end position="314"/>
    </location>
</feature>
<dbReference type="GO" id="GO:0042597">
    <property type="term" value="C:periplasmic space"/>
    <property type="evidence" value="ECO:0007669"/>
    <property type="project" value="InterPro"/>
</dbReference>
<name>A0A7G7G379_9BACT</name>
<dbReference type="GO" id="GO:0016829">
    <property type="term" value="F:lyase activity"/>
    <property type="evidence" value="ECO:0007669"/>
    <property type="project" value="UniProtKB-KW"/>
</dbReference>
<protein>
    <submittedName>
        <fullName evidence="4">Alginate lyase family protein</fullName>
    </submittedName>
</protein>
<sequence length="368" mass="41276">MENKFKINAGNEQCLAALKQLIAATAPSLSKTPTTIVNKSFTPPSGDKHDYTSLATYWWPNPKTASKLPYIRKDGQTNPEANAIKDNAYLRDLCKDIRLLGLCYYFTNDEKYASKATEMLKVFFLNSATRMNPHLKYAQMIKGDNKVYGTGTIDTEQFPELLDGVQLIVGSNSWTAANHAALQNWFNQYLNWLMTSDGGKEANAAPNNIGTHYNLQVVTYALFVGNKTLAKSLVETQAFNRLDGQFKASGEQTYELARTNSWTYCNKNLKGWFNLASVAESAGVNLWDYTTPSGKSLKKAFQWMIPYGAGTKSWSFDQIGTFKIEYFTIAARTGSAIYKDLNLQTVLAKDHARFMSGAYSEMLTSRYY</sequence>
<dbReference type="Pfam" id="PF05426">
    <property type="entry name" value="Alginate_lyase"/>
    <property type="match status" value="1"/>
</dbReference>
<dbReference type="RefSeq" id="WP_185272401.1">
    <property type="nucleotide sequence ID" value="NZ_CP055156.1"/>
</dbReference>
<evidence type="ECO:0000256" key="2">
    <source>
        <dbReference type="ARBA" id="ARBA00023239"/>
    </source>
</evidence>
<dbReference type="AlphaFoldDB" id="A0A7G7G379"/>
<keyword evidence="2 4" id="KW-0456">Lyase</keyword>
<dbReference type="EMBL" id="CP055156">
    <property type="protein sequence ID" value="QNF31613.1"/>
    <property type="molecule type" value="Genomic_DNA"/>
</dbReference>
<evidence type="ECO:0000256" key="1">
    <source>
        <dbReference type="ARBA" id="ARBA00022729"/>
    </source>
</evidence>
<reference evidence="4 5" key="1">
    <citation type="journal article" date="2018" name="Int. J. Syst. Evol. Microbiol.">
        <title>Adhaeribacter swui sp. nov., isolated from wet mud.</title>
        <authorList>
            <person name="Kim D.U."/>
            <person name="Kim K.W."/>
            <person name="Kang M.S."/>
            <person name="Kim J.Y."/>
            <person name="Jang J.H."/>
            <person name="Kim M.K."/>
        </authorList>
    </citation>
    <scope>NUCLEOTIDE SEQUENCE [LARGE SCALE GENOMIC DNA]</scope>
    <source>
        <strain evidence="4 5">KCTC 52873</strain>
    </source>
</reference>
<dbReference type="SUPFAM" id="SSF48230">
    <property type="entry name" value="Chondroitin AC/alginate lyase"/>
    <property type="match status" value="1"/>
</dbReference>
<dbReference type="Proteomes" id="UP000515237">
    <property type="component" value="Chromosome"/>
</dbReference>
<accession>A0A7G7G379</accession>